<comment type="similarity">
    <text evidence="4">Belongs to the intermediate filament family.</text>
</comment>
<keyword evidence="1" id="KW-0416">Keratin</keyword>
<evidence type="ECO:0000256" key="5">
    <source>
        <dbReference type="SAM" id="Coils"/>
    </source>
</evidence>
<organism evidence="7 8">
    <name type="scientific">Galemys pyrenaicus</name>
    <name type="common">Iberian desman</name>
    <name type="synonym">Pyrenean desman</name>
    <dbReference type="NCBI Taxonomy" id="202257"/>
    <lineage>
        <taxon>Eukaryota</taxon>
        <taxon>Metazoa</taxon>
        <taxon>Chordata</taxon>
        <taxon>Craniata</taxon>
        <taxon>Vertebrata</taxon>
        <taxon>Euteleostomi</taxon>
        <taxon>Mammalia</taxon>
        <taxon>Eutheria</taxon>
        <taxon>Laurasiatheria</taxon>
        <taxon>Eulipotyphla</taxon>
        <taxon>Talpidae</taxon>
        <taxon>Galemys</taxon>
    </lineage>
</organism>
<evidence type="ECO:0000259" key="6">
    <source>
        <dbReference type="PROSITE" id="PS51842"/>
    </source>
</evidence>
<keyword evidence="2 4" id="KW-0403">Intermediate filament</keyword>
<reference evidence="7" key="1">
    <citation type="journal article" date="2021" name="Evol. Appl.">
        <title>The genome of the Pyrenean desman and the effects of bottlenecks and inbreeding on the genomic landscape of an endangered species.</title>
        <authorList>
            <person name="Escoda L."/>
            <person name="Castresana J."/>
        </authorList>
    </citation>
    <scope>NUCLEOTIDE SEQUENCE</scope>
    <source>
        <strain evidence="7">IBE-C5619</strain>
    </source>
</reference>
<proteinExistence type="inferred from homology"/>
<name>A0A8J6DI64_GALPY</name>
<dbReference type="GO" id="GO:0030280">
    <property type="term" value="F:structural constituent of skin epidermis"/>
    <property type="evidence" value="ECO:0007669"/>
    <property type="project" value="TreeGrafter"/>
</dbReference>
<dbReference type="EMBL" id="JAGFMF010011958">
    <property type="protein sequence ID" value="KAG8509076.1"/>
    <property type="molecule type" value="Genomic_DNA"/>
</dbReference>
<dbReference type="GO" id="GO:0045095">
    <property type="term" value="C:keratin filament"/>
    <property type="evidence" value="ECO:0007669"/>
    <property type="project" value="TreeGrafter"/>
</dbReference>
<evidence type="ECO:0000313" key="7">
    <source>
        <dbReference type="EMBL" id="KAG8509076.1"/>
    </source>
</evidence>
<feature type="non-terminal residue" evidence="7">
    <location>
        <position position="1"/>
    </location>
</feature>
<sequence length="265" mass="28242">PAPQEIRVLHAHISDTSVVVKMDNSRDLNMDCVIAEIKAQYDDIASRSRAEAESWYRSKCEEMKATVIRHGETLRRTKEEINELNRMIQRLTAEVENAKCQNSKLEAAVTQSEQQGEAALSDARCKLAGLEEALQKAKQDMACLLKEYQEVMNSKLGLDIEIATYRRLLEGEEHRLCEGVGSVNVCVSSSRGGVVCGDLSVSGSRPVTGSACSAPCSGNLAVSTGMCAPCNPCAPCAPSGPACFVTSCGLGAGSAGSCASSCRKC</sequence>
<dbReference type="FunFam" id="1.20.5.500:FF:000001">
    <property type="entry name" value="Type II keratin 23"/>
    <property type="match status" value="1"/>
</dbReference>
<dbReference type="PROSITE" id="PS00226">
    <property type="entry name" value="IF_ROD_1"/>
    <property type="match status" value="1"/>
</dbReference>
<feature type="domain" description="IF rod" evidence="6">
    <location>
        <begin position="1"/>
        <end position="176"/>
    </location>
</feature>
<dbReference type="GO" id="GO:0031424">
    <property type="term" value="P:keratinization"/>
    <property type="evidence" value="ECO:0007669"/>
    <property type="project" value="TreeGrafter"/>
</dbReference>
<accession>A0A8J6DI64</accession>
<dbReference type="Gene3D" id="1.20.5.500">
    <property type="entry name" value="Single helix bin"/>
    <property type="match status" value="1"/>
</dbReference>
<dbReference type="AlphaFoldDB" id="A0A8J6DI64"/>
<gene>
    <name evidence="7" type="ORF">J0S82_008019</name>
</gene>
<dbReference type="SUPFAM" id="SSF64593">
    <property type="entry name" value="Intermediate filament protein, coiled coil region"/>
    <property type="match status" value="1"/>
</dbReference>
<dbReference type="PANTHER" id="PTHR45616:SF52">
    <property type="entry name" value="KERATIN, TYPE II CUTICULAR HB3"/>
    <property type="match status" value="1"/>
</dbReference>
<protein>
    <submittedName>
        <fullName evidence="7">Keratin, type II cuticular Hb1</fullName>
    </submittedName>
</protein>
<dbReference type="InterPro" id="IPR039008">
    <property type="entry name" value="IF_rod_dom"/>
</dbReference>
<dbReference type="PANTHER" id="PTHR45616">
    <property type="entry name" value="GATA-TYPE DOMAIN-CONTAINING PROTEIN"/>
    <property type="match status" value="1"/>
</dbReference>
<keyword evidence="8" id="KW-1185">Reference proteome</keyword>
<dbReference type="PROSITE" id="PS51842">
    <property type="entry name" value="IF_ROD_2"/>
    <property type="match status" value="1"/>
</dbReference>
<dbReference type="GO" id="GO:0005615">
    <property type="term" value="C:extracellular space"/>
    <property type="evidence" value="ECO:0007669"/>
    <property type="project" value="TreeGrafter"/>
</dbReference>
<keyword evidence="3 5" id="KW-0175">Coiled coil</keyword>
<dbReference type="Proteomes" id="UP000700334">
    <property type="component" value="Unassembled WGS sequence"/>
</dbReference>
<evidence type="ECO:0000256" key="1">
    <source>
        <dbReference type="ARBA" id="ARBA00022744"/>
    </source>
</evidence>
<evidence type="ECO:0000256" key="2">
    <source>
        <dbReference type="ARBA" id="ARBA00022754"/>
    </source>
</evidence>
<dbReference type="InterPro" id="IPR018039">
    <property type="entry name" value="IF_conserved"/>
</dbReference>
<dbReference type="Pfam" id="PF00038">
    <property type="entry name" value="Filament"/>
    <property type="match status" value="1"/>
</dbReference>
<dbReference type="GO" id="GO:0045109">
    <property type="term" value="P:intermediate filament organization"/>
    <property type="evidence" value="ECO:0007669"/>
    <property type="project" value="TreeGrafter"/>
</dbReference>
<dbReference type="OrthoDB" id="9803621at2759"/>
<evidence type="ECO:0000313" key="8">
    <source>
        <dbReference type="Proteomes" id="UP000700334"/>
    </source>
</evidence>
<evidence type="ECO:0000256" key="4">
    <source>
        <dbReference type="RuleBase" id="RU000685"/>
    </source>
</evidence>
<dbReference type="Gene3D" id="1.20.5.170">
    <property type="match status" value="1"/>
</dbReference>
<comment type="caution">
    <text evidence="7">The sequence shown here is derived from an EMBL/GenBank/DDBJ whole genome shotgun (WGS) entry which is preliminary data.</text>
</comment>
<evidence type="ECO:0000256" key="3">
    <source>
        <dbReference type="ARBA" id="ARBA00023054"/>
    </source>
</evidence>
<dbReference type="FunFam" id="1.20.5.170:FF:000004">
    <property type="entry name" value="Keratin, type II cytoskeletal 5"/>
    <property type="match status" value="1"/>
</dbReference>
<dbReference type="SMART" id="SM01391">
    <property type="entry name" value="Filament"/>
    <property type="match status" value="1"/>
</dbReference>
<feature type="coiled-coil region" evidence="5">
    <location>
        <begin position="74"/>
        <end position="154"/>
    </location>
</feature>